<dbReference type="PANTHER" id="PTHR47354">
    <property type="entry name" value="NADH OXIDOREDUCTASE HCR"/>
    <property type="match status" value="1"/>
</dbReference>
<gene>
    <name evidence="10" type="ORF">ACFQDH_12370</name>
</gene>
<keyword evidence="5" id="KW-0274">FAD</keyword>
<evidence type="ECO:0000256" key="1">
    <source>
        <dbReference type="ARBA" id="ARBA00001974"/>
    </source>
</evidence>
<keyword evidence="3" id="KW-0001">2Fe-2S</keyword>
<evidence type="ECO:0000256" key="2">
    <source>
        <dbReference type="ARBA" id="ARBA00022630"/>
    </source>
</evidence>
<evidence type="ECO:0000256" key="7">
    <source>
        <dbReference type="ARBA" id="ARBA00023004"/>
    </source>
</evidence>
<keyword evidence="7" id="KW-0408">Iron</keyword>
<dbReference type="InterPro" id="IPR001709">
    <property type="entry name" value="Flavoprot_Pyr_Nucl_cyt_Rdtase"/>
</dbReference>
<keyword evidence="8" id="KW-0411">Iron-sulfur</keyword>
<accession>A0ABW2AGI4</accession>
<dbReference type="Pfam" id="PF00970">
    <property type="entry name" value="FAD_binding_6"/>
    <property type="match status" value="1"/>
</dbReference>
<dbReference type="InterPro" id="IPR001433">
    <property type="entry name" value="OxRdtase_FAD/NAD-bd"/>
</dbReference>
<dbReference type="Proteomes" id="UP001596298">
    <property type="component" value="Unassembled WGS sequence"/>
</dbReference>
<keyword evidence="11" id="KW-1185">Reference proteome</keyword>
<dbReference type="Pfam" id="PF00175">
    <property type="entry name" value="NAD_binding_1"/>
    <property type="match status" value="1"/>
</dbReference>
<evidence type="ECO:0000256" key="4">
    <source>
        <dbReference type="ARBA" id="ARBA00022723"/>
    </source>
</evidence>
<dbReference type="Gene3D" id="3.40.50.80">
    <property type="entry name" value="Nucleotide-binding domain of ferredoxin-NADP reductase (FNR) module"/>
    <property type="match status" value="1"/>
</dbReference>
<dbReference type="SUPFAM" id="SSF63380">
    <property type="entry name" value="Riboflavin synthase domain-like"/>
    <property type="match status" value="1"/>
</dbReference>
<dbReference type="InterPro" id="IPR017927">
    <property type="entry name" value="FAD-bd_FR_type"/>
</dbReference>
<evidence type="ECO:0000313" key="11">
    <source>
        <dbReference type="Proteomes" id="UP001596298"/>
    </source>
</evidence>
<dbReference type="EMBL" id="JBHSWH010000001">
    <property type="protein sequence ID" value="MFC6706033.1"/>
    <property type="molecule type" value="Genomic_DNA"/>
</dbReference>
<dbReference type="CDD" id="cd06214">
    <property type="entry name" value="PA_degradation_oxidoreductase_like"/>
    <property type="match status" value="1"/>
</dbReference>
<keyword evidence="6" id="KW-0560">Oxidoreductase</keyword>
<name>A0ABW2AGI4_9MICO</name>
<dbReference type="RefSeq" id="WP_382401703.1">
    <property type="nucleotide sequence ID" value="NZ_JBHSWH010000001.1"/>
</dbReference>
<keyword evidence="4" id="KW-0479">Metal-binding</keyword>
<dbReference type="PROSITE" id="PS51384">
    <property type="entry name" value="FAD_FR"/>
    <property type="match status" value="1"/>
</dbReference>
<evidence type="ECO:0000259" key="9">
    <source>
        <dbReference type="PROSITE" id="PS51384"/>
    </source>
</evidence>
<keyword evidence="2" id="KW-0285">Flavoprotein</keyword>
<evidence type="ECO:0000256" key="8">
    <source>
        <dbReference type="ARBA" id="ARBA00023014"/>
    </source>
</evidence>
<evidence type="ECO:0000256" key="6">
    <source>
        <dbReference type="ARBA" id="ARBA00023002"/>
    </source>
</evidence>
<dbReference type="PRINTS" id="PR00371">
    <property type="entry name" value="FPNCR"/>
</dbReference>
<dbReference type="SUPFAM" id="SSF52343">
    <property type="entry name" value="Ferredoxin reductase-like, C-terminal NADP-linked domain"/>
    <property type="match status" value="1"/>
</dbReference>
<feature type="domain" description="FAD-binding FR-type" evidence="9">
    <location>
        <begin position="14"/>
        <end position="122"/>
    </location>
</feature>
<evidence type="ECO:0000313" key="10">
    <source>
        <dbReference type="EMBL" id="MFC6706033.1"/>
    </source>
</evidence>
<proteinExistence type="predicted"/>
<sequence length="265" mass="28994">MSLLKSSGVRHRRPQFHPLTVAGIQRLTERAVAITFDIPEDLRDTFRFQPGQHLTLRAEINGADVRRSYSICMSRAQAAASGQLRIASNEVDGGAMSVWLNRVVEVGDRIAVLAPLGDFVCPTVDTEREIVAVAAGSGITPVISLVRTMLEDEPGSVVTLIFGNRTPKSTMFREELESLADNYSARFDLIEVFSRDTSTSRDPLLAGRIDGAKVRQILRRSGVAVSEVDEWFLCGPTGLVDDVRAAVVGDGADPDTVHHEEFFQT</sequence>
<reference evidence="11" key="1">
    <citation type="journal article" date="2019" name="Int. J. Syst. Evol. Microbiol.">
        <title>The Global Catalogue of Microorganisms (GCM) 10K type strain sequencing project: providing services to taxonomists for standard genome sequencing and annotation.</title>
        <authorList>
            <consortium name="The Broad Institute Genomics Platform"/>
            <consortium name="The Broad Institute Genome Sequencing Center for Infectious Disease"/>
            <person name="Wu L."/>
            <person name="Ma J."/>
        </authorList>
    </citation>
    <scope>NUCLEOTIDE SEQUENCE [LARGE SCALE GENOMIC DNA]</scope>
    <source>
        <strain evidence="11">CCUG 58127</strain>
    </source>
</reference>
<organism evidence="10 11">
    <name type="scientific">Flexivirga alba</name>
    <dbReference type="NCBI Taxonomy" id="702742"/>
    <lineage>
        <taxon>Bacteria</taxon>
        <taxon>Bacillati</taxon>
        <taxon>Actinomycetota</taxon>
        <taxon>Actinomycetes</taxon>
        <taxon>Micrococcales</taxon>
        <taxon>Dermacoccaceae</taxon>
        <taxon>Flexivirga</taxon>
    </lineage>
</organism>
<dbReference type="Gene3D" id="2.40.30.10">
    <property type="entry name" value="Translation factors"/>
    <property type="match status" value="1"/>
</dbReference>
<dbReference type="InterPro" id="IPR039261">
    <property type="entry name" value="FNR_nucleotide-bd"/>
</dbReference>
<dbReference type="InterPro" id="IPR050415">
    <property type="entry name" value="MRET"/>
</dbReference>
<comment type="caution">
    <text evidence="10">The sequence shown here is derived from an EMBL/GenBank/DDBJ whole genome shotgun (WGS) entry which is preliminary data.</text>
</comment>
<dbReference type="InterPro" id="IPR017938">
    <property type="entry name" value="Riboflavin_synthase-like_b-brl"/>
</dbReference>
<dbReference type="InterPro" id="IPR008333">
    <property type="entry name" value="Cbr1-like_FAD-bd_dom"/>
</dbReference>
<dbReference type="PANTHER" id="PTHR47354:SF8">
    <property type="entry name" value="1,2-PHENYLACETYL-COA EPOXIDASE, SUBUNIT E"/>
    <property type="match status" value="1"/>
</dbReference>
<protein>
    <submittedName>
        <fullName evidence="10">FAD-binding oxidoreductase</fullName>
    </submittedName>
</protein>
<dbReference type="PRINTS" id="PR00410">
    <property type="entry name" value="PHEHYDRXLASE"/>
</dbReference>
<evidence type="ECO:0000256" key="3">
    <source>
        <dbReference type="ARBA" id="ARBA00022714"/>
    </source>
</evidence>
<comment type="cofactor">
    <cofactor evidence="1">
        <name>FAD</name>
        <dbReference type="ChEBI" id="CHEBI:57692"/>
    </cofactor>
</comment>
<evidence type="ECO:0000256" key="5">
    <source>
        <dbReference type="ARBA" id="ARBA00022827"/>
    </source>
</evidence>